<keyword evidence="3" id="KW-0805">Transcription regulation</keyword>
<reference evidence="8 9" key="1">
    <citation type="submission" date="2016-03" db="EMBL/GenBank/DDBJ databases">
        <title>Pediococcus and Lactobacillus from brewery environment - whole genome sequencing and assembly.</title>
        <authorList>
            <person name="Behr J."/>
            <person name="Geissler A.J."/>
            <person name="Vogel R.F."/>
        </authorList>
    </citation>
    <scope>NUCLEOTIDE SEQUENCE [LARGE SCALE GENOMIC DNA]</scope>
    <source>
        <strain evidence="8 9">TMW 1.1995</strain>
    </source>
</reference>
<protein>
    <submittedName>
        <fullName evidence="8">AraC family transcriptional regulator</fullName>
    </submittedName>
</protein>
<dbReference type="SMART" id="SM00342">
    <property type="entry name" value="HTH_ARAC"/>
    <property type="match status" value="1"/>
</dbReference>
<keyword evidence="5" id="KW-0010">Activator</keyword>
<sequence length="188" mass="21406">MTEHRLTARRWQAIQQNDHQFDDQFWYGVTTTKIFCRPSCASRLPIQTHIRIFLSPQEAIAAGFRPCKRCAPTGQPVTNQTWVTEIDQILTAHFKDSLSMTTLAALAHGSESYIRHTYKRVTGQTPQQKLIDLRLTEAATLLTTTTQSISWIAAESGIPNTAYFTTAFKTKFHVSPSHYRKEAQHANR</sequence>
<keyword evidence="9" id="KW-1185">Reference proteome</keyword>
<dbReference type="Proteomes" id="UP000093267">
    <property type="component" value="Chromosome"/>
</dbReference>
<dbReference type="STRING" id="240427.AYR62_12235"/>
<dbReference type="GO" id="GO:0008168">
    <property type="term" value="F:methyltransferase activity"/>
    <property type="evidence" value="ECO:0007669"/>
    <property type="project" value="UniProtKB-KW"/>
</dbReference>
<dbReference type="InterPro" id="IPR016220">
    <property type="entry name" value="Me-P-triester_DNA_alkyl-Trfase"/>
</dbReference>
<proteinExistence type="predicted"/>
<dbReference type="GO" id="GO:0032259">
    <property type="term" value="P:methylation"/>
    <property type="evidence" value="ECO:0007669"/>
    <property type="project" value="UniProtKB-KW"/>
</dbReference>
<dbReference type="Pfam" id="PF02805">
    <property type="entry name" value="Ada_Zn_binding"/>
    <property type="match status" value="1"/>
</dbReference>
<dbReference type="OrthoDB" id="9802228at2"/>
<dbReference type="InterPro" id="IPR018060">
    <property type="entry name" value="HTH_AraC"/>
</dbReference>
<evidence type="ECO:0000256" key="4">
    <source>
        <dbReference type="ARBA" id="ARBA00023125"/>
    </source>
</evidence>
<dbReference type="PIRSF" id="PIRSF000408">
    <property type="entry name" value="Alkyltransferas_AdaA"/>
    <property type="match status" value="1"/>
</dbReference>
<evidence type="ECO:0000256" key="6">
    <source>
        <dbReference type="ARBA" id="ARBA00023163"/>
    </source>
</evidence>
<dbReference type="InterPro" id="IPR009057">
    <property type="entry name" value="Homeodomain-like_sf"/>
</dbReference>
<dbReference type="KEGG" id="lpd:AYR62_12235"/>
<evidence type="ECO:0000256" key="2">
    <source>
        <dbReference type="ARBA" id="ARBA00022603"/>
    </source>
</evidence>
<name>A0A1B2IW34_9LACO</name>
<dbReference type="PROSITE" id="PS01124">
    <property type="entry name" value="HTH_ARAC_FAMILY_2"/>
    <property type="match status" value="1"/>
</dbReference>
<keyword evidence="2" id="KW-0808">Transferase</keyword>
<keyword evidence="4" id="KW-0238">DNA-binding</keyword>
<dbReference type="SUPFAM" id="SSF57884">
    <property type="entry name" value="Ada DNA repair protein, N-terminal domain (N-Ada 10)"/>
    <property type="match status" value="1"/>
</dbReference>
<dbReference type="InterPro" id="IPR004026">
    <property type="entry name" value="Ada_DNA_repair_Zn-bd"/>
</dbReference>
<gene>
    <name evidence="8" type="ORF">AYR63_03465</name>
</gene>
<dbReference type="GO" id="GO:0008270">
    <property type="term" value="F:zinc ion binding"/>
    <property type="evidence" value="ECO:0007669"/>
    <property type="project" value="InterPro"/>
</dbReference>
<dbReference type="RefSeq" id="WP_065901656.1">
    <property type="nucleotide sequence ID" value="NZ_CP014912.1"/>
</dbReference>
<dbReference type="EMBL" id="CP014924">
    <property type="protein sequence ID" value="ANZ66284.1"/>
    <property type="molecule type" value="Genomic_DNA"/>
</dbReference>
<dbReference type="SUPFAM" id="SSF46689">
    <property type="entry name" value="Homeodomain-like"/>
    <property type="match status" value="2"/>
</dbReference>
<dbReference type="InterPro" id="IPR035451">
    <property type="entry name" value="Ada-like_dom_sf"/>
</dbReference>
<evidence type="ECO:0000259" key="7">
    <source>
        <dbReference type="PROSITE" id="PS01124"/>
    </source>
</evidence>
<organism evidence="8 9">
    <name type="scientific">Secundilactobacillus paracollinoides</name>
    <dbReference type="NCBI Taxonomy" id="240427"/>
    <lineage>
        <taxon>Bacteria</taxon>
        <taxon>Bacillati</taxon>
        <taxon>Bacillota</taxon>
        <taxon>Bacilli</taxon>
        <taxon>Lactobacillales</taxon>
        <taxon>Lactobacillaceae</taxon>
        <taxon>Secundilactobacillus</taxon>
    </lineage>
</organism>
<dbReference type="GO" id="GO:0006281">
    <property type="term" value="P:DNA repair"/>
    <property type="evidence" value="ECO:0007669"/>
    <property type="project" value="InterPro"/>
</dbReference>
<evidence type="ECO:0000256" key="5">
    <source>
        <dbReference type="ARBA" id="ARBA00023159"/>
    </source>
</evidence>
<keyword evidence="2" id="KW-0489">Methyltransferase</keyword>
<evidence type="ECO:0000256" key="1">
    <source>
        <dbReference type="ARBA" id="ARBA00001947"/>
    </source>
</evidence>
<dbReference type="GO" id="GO:0003700">
    <property type="term" value="F:DNA-binding transcription factor activity"/>
    <property type="evidence" value="ECO:0007669"/>
    <property type="project" value="InterPro"/>
</dbReference>
<dbReference type="Gene3D" id="3.40.10.10">
    <property type="entry name" value="DNA Methylphosphotriester Repair Domain"/>
    <property type="match status" value="1"/>
</dbReference>
<dbReference type="Pfam" id="PF12833">
    <property type="entry name" value="HTH_18"/>
    <property type="match status" value="1"/>
</dbReference>
<dbReference type="AlphaFoldDB" id="A0A1B2IW34"/>
<accession>A0A1B2IW34</accession>
<dbReference type="PANTHER" id="PTHR43280:SF28">
    <property type="entry name" value="HTH-TYPE TRANSCRIPTIONAL ACTIVATOR RHAS"/>
    <property type="match status" value="1"/>
</dbReference>
<dbReference type="PANTHER" id="PTHR43280">
    <property type="entry name" value="ARAC-FAMILY TRANSCRIPTIONAL REGULATOR"/>
    <property type="match status" value="1"/>
</dbReference>
<dbReference type="Gene3D" id="1.10.10.60">
    <property type="entry name" value="Homeodomain-like"/>
    <property type="match status" value="2"/>
</dbReference>
<dbReference type="GO" id="GO:0043565">
    <property type="term" value="F:sequence-specific DNA binding"/>
    <property type="evidence" value="ECO:0007669"/>
    <property type="project" value="InterPro"/>
</dbReference>
<evidence type="ECO:0000313" key="9">
    <source>
        <dbReference type="Proteomes" id="UP000093267"/>
    </source>
</evidence>
<evidence type="ECO:0000256" key="3">
    <source>
        <dbReference type="ARBA" id="ARBA00023015"/>
    </source>
</evidence>
<feature type="domain" description="HTH araC/xylS-type" evidence="7">
    <location>
        <begin position="84"/>
        <end position="182"/>
    </location>
</feature>
<comment type="cofactor">
    <cofactor evidence="1">
        <name>Zn(2+)</name>
        <dbReference type="ChEBI" id="CHEBI:29105"/>
    </cofactor>
</comment>
<evidence type="ECO:0000313" key="8">
    <source>
        <dbReference type="EMBL" id="ANZ66284.1"/>
    </source>
</evidence>
<keyword evidence="6" id="KW-0804">Transcription</keyword>